<evidence type="ECO:0000313" key="8">
    <source>
        <dbReference type="EMBL" id="CAL4099541.1"/>
    </source>
</evidence>
<keyword evidence="3 6" id="KW-0812">Transmembrane</keyword>
<feature type="domain" description="Phosphatidic acid phosphatase type 2/haloperoxidase" evidence="7">
    <location>
        <begin position="125"/>
        <end position="271"/>
    </location>
</feature>
<gene>
    <name evidence="8" type="ORF">MNOR_LOCUS16519</name>
</gene>
<evidence type="ECO:0000256" key="6">
    <source>
        <dbReference type="SAM" id="Phobius"/>
    </source>
</evidence>
<dbReference type="PANTHER" id="PTHR10165">
    <property type="entry name" value="LIPID PHOSPHATE PHOSPHATASE"/>
    <property type="match status" value="1"/>
</dbReference>
<dbReference type="SUPFAM" id="SSF48317">
    <property type="entry name" value="Acid phosphatase/Vanadium-dependent haloperoxidase"/>
    <property type="match status" value="1"/>
</dbReference>
<evidence type="ECO:0000259" key="7">
    <source>
        <dbReference type="SMART" id="SM00014"/>
    </source>
</evidence>
<dbReference type="SMART" id="SM00014">
    <property type="entry name" value="acidPPc"/>
    <property type="match status" value="1"/>
</dbReference>
<dbReference type="EMBL" id="CAXKWB010010900">
    <property type="protein sequence ID" value="CAL4099541.1"/>
    <property type="molecule type" value="Genomic_DNA"/>
</dbReference>
<feature type="transmembrane region" description="Helical" evidence="6">
    <location>
        <begin position="193"/>
        <end position="212"/>
    </location>
</feature>
<dbReference type="InterPro" id="IPR000326">
    <property type="entry name" value="PAP2/HPO"/>
</dbReference>
<evidence type="ECO:0000256" key="2">
    <source>
        <dbReference type="ARBA" id="ARBA00008816"/>
    </source>
</evidence>
<dbReference type="GO" id="GO:0046839">
    <property type="term" value="P:phospholipid dephosphorylation"/>
    <property type="evidence" value="ECO:0007669"/>
    <property type="project" value="TreeGrafter"/>
</dbReference>
<accession>A0AAV2QXR2</accession>
<proteinExistence type="inferred from homology"/>
<comment type="caution">
    <text evidence="8">The sequence shown here is derived from an EMBL/GenBank/DDBJ whole genome shotgun (WGS) entry which is preliminary data.</text>
</comment>
<dbReference type="Gene3D" id="1.20.144.10">
    <property type="entry name" value="Phosphatidic acid phosphatase type 2/haloperoxidase"/>
    <property type="match status" value="1"/>
</dbReference>
<feature type="transmembrane region" description="Helical" evidence="6">
    <location>
        <begin position="256"/>
        <end position="274"/>
    </location>
</feature>
<reference evidence="8 9" key="1">
    <citation type="submission" date="2024-05" db="EMBL/GenBank/DDBJ databases">
        <authorList>
            <person name="Wallberg A."/>
        </authorList>
    </citation>
    <scope>NUCLEOTIDE SEQUENCE [LARGE SCALE GENOMIC DNA]</scope>
</reference>
<dbReference type="CDD" id="cd03384">
    <property type="entry name" value="PAP2_wunen"/>
    <property type="match status" value="1"/>
</dbReference>
<dbReference type="Pfam" id="PF01569">
    <property type="entry name" value="PAP2"/>
    <property type="match status" value="1"/>
</dbReference>
<evidence type="ECO:0000256" key="3">
    <source>
        <dbReference type="ARBA" id="ARBA00022692"/>
    </source>
</evidence>
<evidence type="ECO:0000256" key="1">
    <source>
        <dbReference type="ARBA" id="ARBA00004141"/>
    </source>
</evidence>
<feature type="transmembrane region" description="Helical" evidence="6">
    <location>
        <begin position="70"/>
        <end position="97"/>
    </location>
</feature>
<dbReference type="InterPro" id="IPR043216">
    <property type="entry name" value="PAP-like"/>
</dbReference>
<dbReference type="AlphaFoldDB" id="A0AAV2QXR2"/>
<organism evidence="8 9">
    <name type="scientific">Meganyctiphanes norvegica</name>
    <name type="common">Northern krill</name>
    <name type="synonym">Thysanopoda norvegica</name>
    <dbReference type="NCBI Taxonomy" id="48144"/>
    <lineage>
        <taxon>Eukaryota</taxon>
        <taxon>Metazoa</taxon>
        <taxon>Ecdysozoa</taxon>
        <taxon>Arthropoda</taxon>
        <taxon>Crustacea</taxon>
        <taxon>Multicrustacea</taxon>
        <taxon>Malacostraca</taxon>
        <taxon>Eumalacostraca</taxon>
        <taxon>Eucarida</taxon>
        <taxon>Euphausiacea</taxon>
        <taxon>Euphausiidae</taxon>
        <taxon>Meganyctiphanes</taxon>
    </lineage>
</organism>
<name>A0AAV2QXR2_MEGNR</name>
<feature type="transmembrane region" description="Helical" evidence="6">
    <location>
        <begin position="28"/>
        <end position="50"/>
    </location>
</feature>
<dbReference type="GO" id="GO:0007165">
    <property type="term" value="P:signal transduction"/>
    <property type="evidence" value="ECO:0007669"/>
    <property type="project" value="TreeGrafter"/>
</dbReference>
<dbReference type="InterPro" id="IPR036938">
    <property type="entry name" value="PAP2/HPO_sf"/>
</dbReference>
<sequence>MEINKEQCDLINNQLKSKMRSLKINPTLNVFINFVILFLVGIPVLLFAFLGEPKERGFYCNDDSLQYPLLNSTISTTLLIACGISIPVVFILVVELLRDLPLDYDSVFICKRRIPARLAAISSSIGFFLFGCACIQVVTDVTKYSIGRLRPHFHAACQTNWTSVNCTKDNHSLYIQSFTCPNTDHHVVRDARLSFFSGHASFSAFTMIYLIVYLEHKIGRNQPVLLKPFIQFLCLLLAIYTSISRVFDYHHHWSDVLFGFMAGATMALVFTIYVSRLIPTKLRKEKVTEMTLNP</sequence>
<evidence type="ECO:0000313" key="9">
    <source>
        <dbReference type="Proteomes" id="UP001497623"/>
    </source>
</evidence>
<dbReference type="GO" id="GO:0006644">
    <property type="term" value="P:phospholipid metabolic process"/>
    <property type="evidence" value="ECO:0007669"/>
    <property type="project" value="InterPro"/>
</dbReference>
<keyword evidence="5 6" id="KW-0472">Membrane</keyword>
<dbReference type="GO" id="GO:0008195">
    <property type="term" value="F:phosphatidate phosphatase activity"/>
    <property type="evidence" value="ECO:0007669"/>
    <property type="project" value="TreeGrafter"/>
</dbReference>
<feature type="transmembrane region" description="Helical" evidence="6">
    <location>
        <begin position="118"/>
        <end position="139"/>
    </location>
</feature>
<dbReference type="GO" id="GO:0005886">
    <property type="term" value="C:plasma membrane"/>
    <property type="evidence" value="ECO:0007669"/>
    <property type="project" value="TreeGrafter"/>
</dbReference>
<evidence type="ECO:0000256" key="4">
    <source>
        <dbReference type="ARBA" id="ARBA00022989"/>
    </source>
</evidence>
<dbReference type="Proteomes" id="UP001497623">
    <property type="component" value="Unassembled WGS sequence"/>
</dbReference>
<keyword evidence="9" id="KW-1185">Reference proteome</keyword>
<protein>
    <recommendedName>
        <fullName evidence="7">Phosphatidic acid phosphatase type 2/haloperoxidase domain-containing protein</fullName>
    </recommendedName>
</protein>
<comment type="subcellular location">
    <subcellularLocation>
        <location evidence="1">Membrane</location>
        <topology evidence="1">Multi-pass membrane protein</topology>
    </subcellularLocation>
</comment>
<dbReference type="PANTHER" id="PTHR10165:SF103">
    <property type="entry name" value="PHOSPHOLIPID PHOSPHATASE HOMOLOG 1.2 HOMOLOG"/>
    <property type="match status" value="1"/>
</dbReference>
<evidence type="ECO:0000256" key="5">
    <source>
        <dbReference type="ARBA" id="ARBA00023136"/>
    </source>
</evidence>
<comment type="similarity">
    <text evidence="2">Belongs to the PA-phosphatase related phosphoesterase family.</text>
</comment>
<keyword evidence="4 6" id="KW-1133">Transmembrane helix</keyword>
<feature type="transmembrane region" description="Helical" evidence="6">
    <location>
        <begin position="224"/>
        <end position="244"/>
    </location>
</feature>